<dbReference type="EMBL" id="LYBW01000051">
    <property type="protein sequence ID" value="ODR91900.1"/>
    <property type="molecule type" value="Genomic_DNA"/>
</dbReference>
<dbReference type="CDD" id="cd02440">
    <property type="entry name" value="AdoMet_MTases"/>
    <property type="match status" value="1"/>
</dbReference>
<proteinExistence type="predicted"/>
<sequence length="263" mass="29733">MQSAEVGACWEGNAENWTKFSRAGYDIYRDALNTPAFLDMIPPVAALRGLDLGCGEGTNTRRLAEHGALMTAIDIAPTFIRHAREQEEDDPRGIRYEIGDGADLPFEDEAFDFVTAFMSLMDMPNQAGVLRQVFRVLRRGGFFQFSILHPCFVPPHRKTIRDENGDCHAVEVADYFDETDGRIETWLFSSMPSSERENATPFRVPRFHRTLSTWVAMITASGFVLEELREPMASEEAARLYPTVADTRVVPIFLHLRLRKPAS</sequence>
<dbReference type="AlphaFoldDB" id="A0A1E3VE79"/>
<evidence type="ECO:0000256" key="1">
    <source>
        <dbReference type="ARBA" id="ARBA00022603"/>
    </source>
</evidence>
<dbReference type="GO" id="GO:0008757">
    <property type="term" value="F:S-adenosylmethionine-dependent methyltransferase activity"/>
    <property type="evidence" value="ECO:0007669"/>
    <property type="project" value="InterPro"/>
</dbReference>
<dbReference type="InterPro" id="IPR029063">
    <property type="entry name" value="SAM-dependent_MTases_sf"/>
</dbReference>
<dbReference type="Pfam" id="PF08241">
    <property type="entry name" value="Methyltransf_11"/>
    <property type="match status" value="1"/>
</dbReference>
<accession>A0A1E3VE79</accession>
<dbReference type="Gene3D" id="3.40.50.150">
    <property type="entry name" value="Vaccinia Virus protein VP39"/>
    <property type="match status" value="1"/>
</dbReference>
<dbReference type="GO" id="GO:0032259">
    <property type="term" value="P:methylation"/>
    <property type="evidence" value="ECO:0007669"/>
    <property type="project" value="UniProtKB-KW"/>
</dbReference>
<evidence type="ECO:0000256" key="2">
    <source>
        <dbReference type="ARBA" id="ARBA00022679"/>
    </source>
</evidence>
<dbReference type="RefSeq" id="WP_069457858.1">
    <property type="nucleotide sequence ID" value="NZ_CP034909.1"/>
</dbReference>
<dbReference type="Proteomes" id="UP000094342">
    <property type="component" value="Unassembled WGS sequence"/>
</dbReference>
<keyword evidence="3" id="KW-0949">S-adenosyl-L-methionine</keyword>
<keyword evidence="5" id="KW-1185">Reference proteome</keyword>
<comment type="caution">
    <text evidence="4">The sequence shown here is derived from an EMBL/GenBank/DDBJ whole genome shotgun (WGS) entry which is preliminary data.</text>
</comment>
<keyword evidence="1 4" id="KW-0489">Methyltransferase</keyword>
<reference evidence="5" key="1">
    <citation type="submission" date="2016-05" db="EMBL/GenBank/DDBJ databases">
        <authorList>
            <person name="Li Y."/>
        </authorList>
    </citation>
    <scope>NUCLEOTIDE SEQUENCE [LARGE SCALE GENOMIC DNA]</scope>
    <source>
        <strain evidence="5">YIC4027</strain>
    </source>
</reference>
<dbReference type="OrthoDB" id="9787738at2"/>
<evidence type="ECO:0000313" key="5">
    <source>
        <dbReference type="Proteomes" id="UP000094342"/>
    </source>
</evidence>
<dbReference type="STRING" id="1752398.A8M32_07880"/>
<dbReference type="InterPro" id="IPR013216">
    <property type="entry name" value="Methyltransf_11"/>
</dbReference>
<dbReference type="PANTHER" id="PTHR43464">
    <property type="entry name" value="METHYLTRANSFERASE"/>
    <property type="match status" value="1"/>
</dbReference>
<name>A0A1E3VE79_9HYPH</name>
<keyword evidence="2 4" id="KW-0808">Transferase</keyword>
<organism evidence="4 5">
    <name type="scientific">Sinorhizobium alkalisoli</name>
    <dbReference type="NCBI Taxonomy" id="1752398"/>
    <lineage>
        <taxon>Bacteria</taxon>
        <taxon>Pseudomonadati</taxon>
        <taxon>Pseudomonadota</taxon>
        <taxon>Alphaproteobacteria</taxon>
        <taxon>Hyphomicrobiales</taxon>
        <taxon>Rhizobiaceae</taxon>
        <taxon>Sinorhizobium/Ensifer group</taxon>
        <taxon>Sinorhizobium</taxon>
    </lineage>
</organism>
<evidence type="ECO:0000256" key="3">
    <source>
        <dbReference type="ARBA" id="ARBA00022691"/>
    </source>
</evidence>
<dbReference type="SUPFAM" id="SSF53335">
    <property type="entry name" value="S-adenosyl-L-methionine-dependent methyltransferases"/>
    <property type="match status" value="1"/>
</dbReference>
<evidence type="ECO:0000313" key="4">
    <source>
        <dbReference type="EMBL" id="ODR91900.1"/>
    </source>
</evidence>
<gene>
    <name evidence="4" type="ORF">A8M32_07880</name>
</gene>
<dbReference type="PANTHER" id="PTHR43464:SF19">
    <property type="entry name" value="UBIQUINONE BIOSYNTHESIS O-METHYLTRANSFERASE, MITOCHONDRIAL"/>
    <property type="match status" value="1"/>
</dbReference>
<protein>
    <submittedName>
        <fullName evidence="4">Methyltransferase</fullName>
    </submittedName>
</protein>